<dbReference type="PIRSF" id="PIRSF004682">
    <property type="entry name" value="GmhB"/>
    <property type="match status" value="1"/>
</dbReference>
<dbReference type="InterPro" id="IPR004446">
    <property type="entry name" value="Heptose_bisP_phosphatase"/>
</dbReference>
<feature type="binding site" evidence="17">
    <location>
        <position position="12"/>
    </location>
    <ligand>
        <name>Mg(2+)</name>
        <dbReference type="ChEBI" id="CHEBI:18420"/>
    </ligand>
</feature>
<keyword evidence="11 17" id="KW-0460">Magnesium</keyword>
<evidence type="ECO:0000256" key="11">
    <source>
        <dbReference type="ARBA" id="ARBA00022842"/>
    </source>
</evidence>
<comment type="subcellular location">
    <subcellularLocation>
        <location evidence="4 14">Cytoplasm</location>
    </subcellularLocation>
</comment>
<evidence type="ECO:0000256" key="9">
    <source>
        <dbReference type="ARBA" id="ARBA00022801"/>
    </source>
</evidence>
<proteinExistence type="inferred from homology"/>
<protein>
    <recommendedName>
        <fullName evidence="14">D,D-heptose 1,7-bisphosphate phosphatase</fullName>
        <ecNumber evidence="14">3.1.3.-</ecNumber>
    </recommendedName>
</protein>
<keyword evidence="7 14" id="KW-0963">Cytoplasm</keyword>
<keyword evidence="19" id="KW-1185">Reference proteome</keyword>
<name>A0A1Z4BWE7_9GAMM</name>
<evidence type="ECO:0000313" key="18">
    <source>
        <dbReference type="EMBL" id="ASF45559.1"/>
    </source>
</evidence>
<dbReference type="Proteomes" id="UP000197019">
    <property type="component" value="Chromosome"/>
</dbReference>
<keyword evidence="10 17" id="KW-0862">Zinc</keyword>
<evidence type="ECO:0000256" key="7">
    <source>
        <dbReference type="ARBA" id="ARBA00022490"/>
    </source>
</evidence>
<evidence type="ECO:0000256" key="10">
    <source>
        <dbReference type="ARBA" id="ARBA00022833"/>
    </source>
</evidence>
<comment type="pathway">
    <text evidence="5">Nucleotide-sugar biosynthesis; ADP-L-glycero-beta-D-manno-heptose biosynthesis; ADP-L-glycero-beta-D-manno-heptose from D-glycero-beta-D-manno-heptose 7-phosphate: step 2/4.</text>
</comment>
<feature type="binding site" evidence="17">
    <location>
        <position position="129"/>
    </location>
    <ligand>
        <name>Mg(2+)</name>
        <dbReference type="ChEBI" id="CHEBI:18420"/>
    </ligand>
</feature>
<evidence type="ECO:0000256" key="6">
    <source>
        <dbReference type="ARBA" id="ARBA00011245"/>
    </source>
</evidence>
<feature type="binding site" evidence="17">
    <location>
        <position position="100"/>
    </location>
    <ligand>
        <name>Zn(2+)</name>
        <dbReference type="ChEBI" id="CHEBI:29105"/>
    </ligand>
</feature>
<evidence type="ECO:0000256" key="15">
    <source>
        <dbReference type="PIRSR" id="PIRSR004682-1"/>
    </source>
</evidence>
<dbReference type="PANTHER" id="PTHR42891">
    <property type="entry name" value="D-GLYCERO-BETA-D-MANNO-HEPTOSE-1,7-BISPHOSPHATE 7-PHOSPHATASE"/>
    <property type="match status" value="1"/>
</dbReference>
<dbReference type="NCBIfam" id="NF006506">
    <property type="entry name" value="PRK08942.1"/>
    <property type="match status" value="1"/>
</dbReference>
<keyword evidence="9 14" id="KW-0378">Hydrolase</keyword>
<comment type="subunit">
    <text evidence="6">Monomer.</text>
</comment>
<feature type="active site" description="Proton donor" evidence="15">
    <location>
        <position position="12"/>
    </location>
</feature>
<reference evidence="18 19" key="1">
    <citation type="submission" date="2017-06" db="EMBL/GenBank/DDBJ databases">
        <title>Genome Sequencing of the methanotroph Methylovulum psychrotolerants str. HV10-M2 isolated from a high-altitude environment.</title>
        <authorList>
            <person name="Mateos-Rivera A."/>
        </authorList>
    </citation>
    <scope>NUCLEOTIDE SEQUENCE [LARGE SCALE GENOMIC DNA]</scope>
    <source>
        <strain evidence="18 19">HV10_M2</strain>
    </source>
</reference>
<dbReference type="SUPFAM" id="SSF56784">
    <property type="entry name" value="HAD-like"/>
    <property type="match status" value="1"/>
</dbReference>
<feature type="binding site" evidence="17">
    <location>
        <position position="92"/>
    </location>
    <ligand>
        <name>Zn(2+)</name>
        <dbReference type="ChEBI" id="CHEBI:29105"/>
    </ligand>
</feature>
<dbReference type="InterPro" id="IPR006543">
    <property type="entry name" value="Histidinol-phos"/>
</dbReference>
<evidence type="ECO:0000256" key="14">
    <source>
        <dbReference type="PIRNR" id="PIRNR004682"/>
    </source>
</evidence>
<dbReference type="GO" id="GO:0005975">
    <property type="term" value="P:carbohydrate metabolic process"/>
    <property type="evidence" value="ECO:0007669"/>
    <property type="project" value="InterPro"/>
</dbReference>
<evidence type="ECO:0000256" key="8">
    <source>
        <dbReference type="ARBA" id="ARBA00022723"/>
    </source>
</evidence>
<dbReference type="NCBIfam" id="TIGR01656">
    <property type="entry name" value="Histidinol-ppas"/>
    <property type="match status" value="1"/>
</dbReference>
<dbReference type="GO" id="GO:0046872">
    <property type="term" value="F:metal ion binding"/>
    <property type="evidence" value="ECO:0007669"/>
    <property type="project" value="UniProtKB-KW"/>
</dbReference>
<evidence type="ECO:0000256" key="4">
    <source>
        <dbReference type="ARBA" id="ARBA00004496"/>
    </source>
</evidence>
<keyword evidence="8 17" id="KW-0479">Metal-binding</keyword>
<dbReference type="CDD" id="cd07503">
    <property type="entry name" value="HAD_HisB-N"/>
    <property type="match status" value="1"/>
</dbReference>
<dbReference type="Pfam" id="PF13242">
    <property type="entry name" value="Hydrolase_like"/>
    <property type="match status" value="1"/>
</dbReference>
<feature type="binding site" evidence="17">
    <location>
        <position position="94"/>
    </location>
    <ligand>
        <name>Zn(2+)</name>
        <dbReference type="ChEBI" id="CHEBI:29105"/>
    </ligand>
</feature>
<dbReference type="KEGG" id="mpsy:CEK71_05460"/>
<evidence type="ECO:0000256" key="13">
    <source>
        <dbReference type="ARBA" id="ARBA00061616"/>
    </source>
</evidence>
<feature type="active site" description="Nucleophile" evidence="15">
    <location>
        <position position="10"/>
    </location>
</feature>
<dbReference type="InterPro" id="IPR036412">
    <property type="entry name" value="HAD-like_sf"/>
</dbReference>
<keyword evidence="12 14" id="KW-0119">Carbohydrate metabolism</keyword>
<dbReference type="Gene3D" id="3.40.50.1000">
    <property type="entry name" value="HAD superfamily/HAD-like"/>
    <property type="match status" value="1"/>
</dbReference>
<evidence type="ECO:0000256" key="3">
    <source>
        <dbReference type="ARBA" id="ARBA00001947"/>
    </source>
</evidence>
<dbReference type="OrthoDB" id="9781367at2"/>
<feature type="site" description="Contributes to substrate recognition" evidence="16">
    <location>
        <position position="103"/>
    </location>
</feature>
<organism evidence="18 19">
    <name type="scientific">Methylovulum psychrotolerans</name>
    <dbReference type="NCBI Taxonomy" id="1704499"/>
    <lineage>
        <taxon>Bacteria</taxon>
        <taxon>Pseudomonadati</taxon>
        <taxon>Pseudomonadota</taxon>
        <taxon>Gammaproteobacteria</taxon>
        <taxon>Methylococcales</taxon>
        <taxon>Methylococcaceae</taxon>
        <taxon>Methylovulum</taxon>
    </lineage>
</organism>
<evidence type="ECO:0000256" key="12">
    <source>
        <dbReference type="ARBA" id="ARBA00023277"/>
    </source>
</evidence>
<feature type="binding site" evidence="17">
    <location>
        <position position="10"/>
    </location>
    <ligand>
        <name>Mg(2+)</name>
        <dbReference type="ChEBI" id="CHEBI:18420"/>
    </ligand>
</feature>
<comment type="cofactor">
    <cofactor evidence="3 17">
        <name>Zn(2+)</name>
        <dbReference type="ChEBI" id="CHEBI:29105"/>
    </cofactor>
</comment>
<feature type="binding site" evidence="17">
    <location>
        <position position="102"/>
    </location>
    <ligand>
        <name>Zn(2+)</name>
        <dbReference type="ChEBI" id="CHEBI:29105"/>
    </ligand>
</feature>
<dbReference type="NCBIfam" id="TIGR01662">
    <property type="entry name" value="HAD-SF-IIIA"/>
    <property type="match status" value="1"/>
</dbReference>
<feature type="site" description="Stabilizes the phosphoryl group" evidence="16">
    <location>
        <position position="104"/>
    </location>
</feature>
<dbReference type="EMBL" id="CP022129">
    <property type="protein sequence ID" value="ASF45559.1"/>
    <property type="molecule type" value="Genomic_DNA"/>
</dbReference>
<dbReference type="GO" id="GO:0034200">
    <property type="term" value="F:D-glycero-beta-D-manno-heptose 1,7-bisphosphate 7-phosphatase activity"/>
    <property type="evidence" value="ECO:0007669"/>
    <property type="project" value="UniProtKB-EC"/>
</dbReference>
<evidence type="ECO:0000256" key="17">
    <source>
        <dbReference type="PIRSR" id="PIRSR004682-4"/>
    </source>
</evidence>
<evidence type="ECO:0000256" key="2">
    <source>
        <dbReference type="ARBA" id="ARBA00001946"/>
    </source>
</evidence>
<evidence type="ECO:0000313" key="19">
    <source>
        <dbReference type="Proteomes" id="UP000197019"/>
    </source>
</evidence>
<accession>A0A1Z4BWE7</accession>
<feature type="site" description="Stabilizes the phosphoryl group" evidence="16">
    <location>
        <position position="53"/>
    </location>
</feature>
<dbReference type="FunFam" id="3.40.50.1000:FF:000168">
    <property type="entry name" value="D,D-heptose 1,7-bisphosphate phosphatase"/>
    <property type="match status" value="1"/>
</dbReference>
<dbReference type="GO" id="GO:0005737">
    <property type="term" value="C:cytoplasm"/>
    <property type="evidence" value="ECO:0007669"/>
    <property type="project" value="UniProtKB-SubCell"/>
</dbReference>
<comment type="catalytic activity">
    <reaction evidence="1">
        <text>D-glycero-beta-D-manno-heptose 1,7-bisphosphate + H2O = D-glycero-beta-D-manno-heptose 1-phosphate + phosphate</text>
        <dbReference type="Rhea" id="RHEA:28518"/>
        <dbReference type="ChEBI" id="CHEBI:15377"/>
        <dbReference type="ChEBI" id="CHEBI:43474"/>
        <dbReference type="ChEBI" id="CHEBI:60208"/>
        <dbReference type="ChEBI" id="CHEBI:61593"/>
        <dbReference type="EC" id="3.1.3.82"/>
    </reaction>
</comment>
<evidence type="ECO:0000256" key="16">
    <source>
        <dbReference type="PIRSR" id="PIRSR004682-3"/>
    </source>
</evidence>
<dbReference type="InterPro" id="IPR023214">
    <property type="entry name" value="HAD_sf"/>
</dbReference>
<dbReference type="AlphaFoldDB" id="A0A1Z4BWE7"/>
<dbReference type="EC" id="3.1.3.-" evidence="14"/>
<sequence length="181" mass="19701">MNQQRFVLLDRDGVINQDSEDFVKSPDEWLPIAGSLEAIALLNAHSYQVAVITNQSGLARGLYDLAMLERIHAKMHRLAAEHGGTIAAVYFCPHGTDSTCACRKPKPGLLLQCAAEQHINLSETVMVGDSYRDLQAAWAADALPVLVKTGNGRQTLNAHPNLTIPVFDTLYDAAKHLVSGQ</sequence>
<comment type="cofactor">
    <cofactor evidence="2 17">
        <name>Mg(2+)</name>
        <dbReference type="ChEBI" id="CHEBI:18420"/>
    </cofactor>
</comment>
<evidence type="ECO:0000256" key="5">
    <source>
        <dbReference type="ARBA" id="ARBA00004708"/>
    </source>
</evidence>
<dbReference type="RefSeq" id="WP_088618436.1">
    <property type="nucleotide sequence ID" value="NZ_CP022129.1"/>
</dbReference>
<dbReference type="InterPro" id="IPR006549">
    <property type="entry name" value="HAD-SF_hydro_IIIA"/>
</dbReference>
<comment type="similarity">
    <text evidence="13 14">Belongs to the gmhB family.</text>
</comment>
<evidence type="ECO:0000256" key="1">
    <source>
        <dbReference type="ARBA" id="ARBA00001226"/>
    </source>
</evidence>
<dbReference type="PANTHER" id="PTHR42891:SF1">
    <property type="entry name" value="D-GLYCERO-BETA-D-MANNO-HEPTOSE-1,7-BISPHOSPHATE 7-PHOSPHATASE"/>
    <property type="match status" value="1"/>
</dbReference>
<gene>
    <name evidence="18" type="ORF">CEK71_05460</name>
</gene>